<dbReference type="InterPro" id="IPR005490">
    <property type="entry name" value="LD_TPept_cat_dom"/>
</dbReference>
<dbReference type="InterPro" id="IPR029052">
    <property type="entry name" value="Metallo-depent_PP-like"/>
</dbReference>
<dbReference type="GO" id="GO:0071555">
    <property type="term" value="P:cell wall organization"/>
    <property type="evidence" value="ECO:0007669"/>
    <property type="project" value="UniProtKB-UniRule"/>
</dbReference>
<proteinExistence type="inferred from homology"/>
<reference evidence="16 17" key="1">
    <citation type="journal article" date="2016" name="Nat. Commun.">
        <title>Thousands of microbial genomes shed light on interconnected biogeochemical processes in an aquifer system.</title>
        <authorList>
            <person name="Anantharaman K."/>
            <person name="Brown C.T."/>
            <person name="Hug L.A."/>
            <person name="Sharon I."/>
            <person name="Castelle C.J."/>
            <person name="Probst A.J."/>
            <person name="Thomas B.C."/>
            <person name="Singh A."/>
            <person name="Wilkins M.J."/>
            <person name="Karaoz U."/>
            <person name="Brodie E.L."/>
            <person name="Williams K.H."/>
            <person name="Hubbard S.S."/>
            <person name="Banfield J.F."/>
        </authorList>
    </citation>
    <scope>NUCLEOTIDE SEQUENCE [LARGE SCALE GENOMIC DNA]</scope>
</reference>
<dbReference type="GO" id="GO:0009002">
    <property type="term" value="F:serine-type D-Ala-D-Ala carboxypeptidase activity"/>
    <property type="evidence" value="ECO:0007669"/>
    <property type="project" value="InterPro"/>
</dbReference>
<keyword evidence="14" id="KW-0812">Transmembrane</keyword>
<dbReference type="InterPro" id="IPR012338">
    <property type="entry name" value="Beta-lactam/transpept-like"/>
</dbReference>
<dbReference type="GO" id="GO:0006508">
    <property type="term" value="P:proteolysis"/>
    <property type="evidence" value="ECO:0007669"/>
    <property type="project" value="InterPro"/>
</dbReference>
<feature type="active site" evidence="10">
    <location>
        <position position="325"/>
    </location>
</feature>
<dbReference type="InterPro" id="IPR038063">
    <property type="entry name" value="Transpep_catalytic_dom"/>
</dbReference>
<dbReference type="SUPFAM" id="SSF56300">
    <property type="entry name" value="Metallo-dependent phosphatases"/>
    <property type="match status" value="1"/>
</dbReference>
<evidence type="ECO:0000256" key="6">
    <source>
        <dbReference type="ARBA" id="ARBA00022801"/>
    </source>
</evidence>
<dbReference type="Gene3D" id="3.60.21.10">
    <property type="match status" value="1"/>
</dbReference>
<dbReference type="Gene3D" id="3.40.710.10">
    <property type="entry name" value="DD-peptidase/beta-lactamase superfamily"/>
    <property type="match status" value="1"/>
</dbReference>
<evidence type="ECO:0000256" key="14">
    <source>
        <dbReference type="SAM" id="Phobius"/>
    </source>
</evidence>
<protein>
    <recommendedName>
        <fullName evidence="15">L,D-TPase catalytic domain-containing protein</fullName>
    </recommendedName>
</protein>
<evidence type="ECO:0000256" key="13">
    <source>
        <dbReference type="RuleBase" id="RU004016"/>
    </source>
</evidence>
<feature type="active site" description="Proton acceptor" evidence="10">
    <location>
        <position position="273"/>
    </location>
</feature>
<dbReference type="PROSITE" id="PS52029">
    <property type="entry name" value="LD_TPASE"/>
    <property type="match status" value="1"/>
</dbReference>
<evidence type="ECO:0000256" key="1">
    <source>
        <dbReference type="ARBA" id="ARBA00004752"/>
    </source>
</evidence>
<dbReference type="GO" id="GO:0016740">
    <property type="term" value="F:transferase activity"/>
    <property type="evidence" value="ECO:0007669"/>
    <property type="project" value="UniProtKB-KW"/>
</dbReference>
<evidence type="ECO:0000256" key="10">
    <source>
        <dbReference type="PIRSR" id="PIRSR618044-1"/>
    </source>
</evidence>
<evidence type="ECO:0000256" key="7">
    <source>
        <dbReference type="ARBA" id="ARBA00022960"/>
    </source>
</evidence>
<dbReference type="InterPro" id="IPR019079">
    <property type="entry name" value="Capsule_synth_CapA"/>
</dbReference>
<evidence type="ECO:0000313" key="16">
    <source>
        <dbReference type="EMBL" id="OGZ45828.1"/>
    </source>
</evidence>
<dbReference type="SMART" id="SM00854">
    <property type="entry name" value="PGA_cap"/>
    <property type="match status" value="1"/>
</dbReference>
<feature type="active site" description="Proton donor/acceptor" evidence="12">
    <location>
        <position position="169"/>
    </location>
</feature>
<evidence type="ECO:0000256" key="5">
    <source>
        <dbReference type="ARBA" id="ARBA00022729"/>
    </source>
</evidence>
<dbReference type="CDD" id="cd16913">
    <property type="entry name" value="YkuD_like"/>
    <property type="match status" value="1"/>
</dbReference>
<dbReference type="Pfam" id="PF09587">
    <property type="entry name" value="PGA_cap"/>
    <property type="match status" value="1"/>
</dbReference>
<dbReference type="AlphaFoldDB" id="A0A1G2G7H5"/>
<sequence>MFNQVKRFHRYIIWTSAGLVIGGAFAFAPVFLSGNFSPVQSLRSLWDGQSSADDAGIAPGFATKVARALFASEAGGGAYATRTLDAVNSEIPKAGKAVVADLGEMMIRVYADGVMEKEYPILSKGKPGSLWETPTGAYQVKTKEENHFSSIGSVWMPYSMQFFGNFFIHGWPHYVDGSAVPEGFSGGCIRLSDESAKDLFTRVEVGVPVIVVNGTEIAAPKSNEEDFHYFTRDSFATPPKVSAEGVFVADLDNNFVFYEKKANDARSIASVSKLMTALISVEAVNQYRDITLSTADVDAYGDTADMIVGKTYPVGELLWPLLLPSSNDAAYAIARTIGVKHFVSLMNEKASGLGLVHTKFYEPSGLDPRNVSSPIDLFRLTQHLWTNKRSLLDVTKNRNHKNWRNIHPFVAKSSFLGGKTGYIPEADKTVVAVFSVPFGEFADRPVAIVMLGSDDIRSDVERMRVWVKNNFYYGTKPLESQPKPLFTRSASKEPFSLLFVGDIMMNRGVEGVIQKEAGGNWDFPFQFIAGDLRNADMTFANLEGPVSDKGVDKHNLYSFRMDPGIIESIKDAGVDVVSLANNHVGDWGREAFEDTMRRLRRASVQYAGAGWNKAEAISATSFDVKGKRVGYLAFSDVGPTGLAAGDAASGIAIASVEVVQSAVRQAKEANDILVVSFHFGDEYQQNPSKRQRTLARAAIDAGARIVVGHHPHVVQSVEEYDGGVIMYSLGNFIFDQNFSEDTMSGMMVKIEFEGDKIAAIIPMPITINKSYQPSLETGPGGD</sequence>
<dbReference type="Gene3D" id="2.40.440.10">
    <property type="entry name" value="L,D-transpeptidase catalytic domain-like"/>
    <property type="match status" value="1"/>
</dbReference>
<dbReference type="InterPro" id="IPR001967">
    <property type="entry name" value="Peptidase_S11_N"/>
</dbReference>
<keyword evidence="8 12" id="KW-0573">Peptidoglycan synthesis</keyword>
<dbReference type="SUPFAM" id="SSF56601">
    <property type="entry name" value="beta-lactamase/transpeptidase-like"/>
    <property type="match status" value="1"/>
</dbReference>
<evidence type="ECO:0000259" key="15">
    <source>
        <dbReference type="PROSITE" id="PS52029"/>
    </source>
</evidence>
<dbReference type="CDD" id="cd07381">
    <property type="entry name" value="MPP_CapA"/>
    <property type="match status" value="1"/>
</dbReference>
<gene>
    <name evidence="16" type="ORF">A2756_02890</name>
</gene>
<keyword evidence="4" id="KW-0808">Transferase</keyword>
<comment type="similarity">
    <text evidence="3 13">Belongs to the peptidase S11 family.</text>
</comment>
<evidence type="ECO:0000313" key="17">
    <source>
        <dbReference type="Proteomes" id="UP000177785"/>
    </source>
</evidence>
<evidence type="ECO:0000256" key="11">
    <source>
        <dbReference type="PIRSR" id="PIRSR618044-2"/>
    </source>
</evidence>
<evidence type="ECO:0000256" key="2">
    <source>
        <dbReference type="ARBA" id="ARBA00005662"/>
    </source>
</evidence>
<dbReference type="EMBL" id="MHNL01000005">
    <property type="protein sequence ID" value="OGZ45828.1"/>
    <property type="molecule type" value="Genomic_DNA"/>
</dbReference>
<evidence type="ECO:0000256" key="4">
    <source>
        <dbReference type="ARBA" id="ARBA00022679"/>
    </source>
</evidence>
<evidence type="ECO:0000256" key="3">
    <source>
        <dbReference type="ARBA" id="ARBA00007164"/>
    </source>
</evidence>
<feature type="active site" description="Nucleophile" evidence="12">
    <location>
        <position position="188"/>
    </location>
</feature>
<dbReference type="Pfam" id="PF03734">
    <property type="entry name" value="YkuD"/>
    <property type="match status" value="1"/>
</dbReference>
<dbReference type="Proteomes" id="UP000177785">
    <property type="component" value="Unassembled WGS sequence"/>
</dbReference>
<keyword evidence="6" id="KW-0378">Hydrolase</keyword>
<feature type="active site" description="Acyl-ester intermediate" evidence="10">
    <location>
        <position position="270"/>
    </location>
</feature>
<organism evidence="16 17">
    <name type="scientific">Candidatus Ryanbacteria bacterium RIFCSPHIGHO2_01_FULL_48_27</name>
    <dbReference type="NCBI Taxonomy" id="1802115"/>
    <lineage>
        <taxon>Bacteria</taxon>
        <taxon>Candidatus Ryaniibacteriota</taxon>
    </lineage>
</organism>
<evidence type="ECO:0000256" key="12">
    <source>
        <dbReference type="PROSITE-ProRule" id="PRU01373"/>
    </source>
</evidence>
<dbReference type="Pfam" id="PF00768">
    <property type="entry name" value="Peptidase_S11"/>
    <property type="match status" value="1"/>
</dbReference>
<accession>A0A1G2G7H5</accession>
<keyword evidence="7 12" id="KW-0133">Cell shape</keyword>
<dbReference type="PANTHER" id="PTHR33393:SF13">
    <property type="entry name" value="PGA BIOSYNTHESIS PROTEIN CAPA"/>
    <property type="match status" value="1"/>
</dbReference>
<dbReference type="PANTHER" id="PTHR33393">
    <property type="entry name" value="POLYGLUTAMINE SYNTHESIS ACCESSORY PROTEIN RV0574C-RELATED"/>
    <property type="match status" value="1"/>
</dbReference>
<keyword evidence="5" id="KW-0732">Signal</keyword>
<keyword evidence="14" id="KW-0472">Membrane</keyword>
<keyword evidence="9 12" id="KW-0961">Cell wall biogenesis/degradation</keyword>
<dbReference type="STRING" id="1802115.A2756_02890"/>
<evidence type="ECO:0000256" key="8">
    <source>
        <dbReference type="ARBA" id="ARBA00022984"/>
    </source>
</evidence>
<evidence type="ECO:0000256" key="9">
    <source>
        <dbReference type="ARBA" id="ARBA00023316"/>
    </source>
</evidence>
<name>A0A1G2G7H5_9BACT</name>
<keyword evidence="14" id="KW-1133">Transmembrane helix</keyword>
<feature type="binding site" evidence="11">
    <location>
        <position position="419"/>
    </location>
    <ligand>
        <name>substrate</name>
    </ligand>
</feature>
<feature type="transmembrane region" description="Helical" evidence="14">
    <location>
        <begin position="12"/>
        <end position="32"/>
    </location>
</feature>
<dbReference type="InterPro" id="IPR052169">
    <property type="entry name" value="CW_Biosynth-Accessory"/>
</dbReference>
<dbReference type="GO" id="GO:0009252">
    <property type="term" value="P:peptidoglycan biosynthetic process"/>
    <property type="evidence" value="ECO:0007669"/>
    <property type="project" value="UniProtKB-UniPathway"/>
</dbReference>
<comment type="caution">
    <text evidence="16">The sequence shown here is derived from an EMBL/GenBank/DDBJ whole genome shotgun (WGS) entry which is preliminary data.</text>
</comment>
<dbReference type="InterPro" id="IPR018044">
    <property type="entry name" value="Peptidase_S11"/>
</dbReference>
<dbReference type="SUPFAM" id="SSF141523">
    <property type="entry name" value="L,D-transpeptidase catalytic domain-like"/>
    <property type="match status" value="1"/>
</dbReference>
<feature type="domain" description="L,D-TPase catalytic" evidence="15">
    <location>
        <begin position="96"/>
        <end position="212"/>
    </location>
</feature>
<comment type="similarity">
    <text evidence="2">Belongs to the CapA family.</text>
</comment>
<comment type="pathway">
    <text evidence="1 12">Cell wall biogenesis; peptidoglycan biosynthesis.</text>
</comment>
<dbReference type="PRINTS" id="PR00725">
    <property type="entry name" value="DADACBPTASE1"/>
</dbReference>
<dbReference type="UniPathway" id="UPA00219"/>
<dbReference type="GO" id="GO:0008360">
    <property type="term" value="P:regulation of cell shape"/>
    <property type="evidence" value="ECO:0007669"/>
    <property type="project" value="UniProtKB-UniRule"/>
</dbReference>